<dbReference type="InterPro" id="IPR001753">
    <property type="entry name" value="Enoyl-CoA_hydra/iso"/>
</dbReference>
<gene>
    <name evidence="1" type="ORF">K9V48_10250</name>
</gene>
<dbReference type="SUPFAM" id="SSF52096">
    <property type="entry name" value="ClpP/crotonase"/>
    <property type="match status" value="1"/>
</dbReference>
<sequence length="260" mass="29475">MSCIKTVLNDDTATAYIYLDSKETKNSLDVALTTSLLEEVKKANNSSSIKTIVFLSEHRAFFSSGPSLPGLLEIAENQNDEELKNIVENLNELITQIYYSPKITIVGFNGYAYGGGLNVFLGCDYRVAVERTKFIENFHKMGVTSDLSSSYFLPRLIGMTRTMSIILSGDLFTAWDAKDWGLFNEVFSTNKEMKSHIETFCEKINEDDFTAIQMTKQLVKQSFQNGLEKQLEIESKALRDSFKNKEVVKRLRSILDYSII</sequence>
<accession>A0ABS7UQN6</accession>
<dbReference type="Proteomes" id="UP001165287">
    <property type="component" value="Unassembled WGS sequence"/>
</dbReference>
<dbReference type="EMBL" id="JAIQUM010000017">
    <property type="protein sequence ID" value="MBZ5750622.1"/>
    <property type="molecule type" value="Genomic_DNA"/>
</dbReference>
<dbReference type="InterPro" id="IPR029045">
    <property type="entry name" value="ClpP/crotonase-like_dom_sf"/>
</dbReference>
<name>A0ABS7UQN6_9BACI</name>
<proteinExistence type="predicted"/>
<dbReference type="Gene3D" id="3.90.226.10">
    <property type="entry name" value="2-enoyl-CoA Hydratase, Chain A, domain 1"/>
    <property type="match status" value="1"/>
</dbReference>
<protein>
    <submittedName>
        <fullName evidence="1">Enoyl-CoA hydratase/isomerase family protein</fullName>
    </submittedName>
</protein>
<dbReference type="PANTHER" id="PTHR11941:SF54">
    <property type="entry name" value="ENOYL-COA HYDRATASE, MITOCHONDRIAL"/>
    <property type="match status" value="1"/>
</dbReference>
<evidence type="ECO:0000313" key="2">
    <source>
        <dbReference type="Proteomes" id="UP001165287"/>
    </source>
</evidence>
<keyword evidence="2" id="KW-1185">Reference proteome</keyword>
<evidence type="ECO:0000313" key="1">
    <source>
        <dbReference type="EMBL" id="MBZ5750622.1"/>
    </source>
</evidence>
<comment type="caution">
    <text evidence="1">The sequence shown here is derived from an EMBL/GenBank/DDBJ whole genome shotgun (WGS) entry which is preliminary data.</text>
</comment>
<organism evidence="1 2">
    <name type="scientific">Metabacillus rhizolycopersici</name>
    <dbReference type="NCBI Taxonomy" id="2875709"/>
    <lineage>
        <taxon>Bacteria</taxon>
        <taxon>Bacillati</taxon>
        <taxon>Bacillota</taxon>
        <taxon>Bacilli</taxon>
        <taxon>Bacillales</taxon>
        <taxon>Bacillaceae</taxon>
        <taxon>Metabacillus</taxon>
    </lineage>
</organism>
<dbReference type="PANTHER" id="PTHR11941">
    <property type="entry name" value="ENOYL-COA HYDRATASE-RELATED"/>
    <property type="match status" value="1"/>
</dbReference>
<dbReference type="CDD" id="cd06558">
    <property type="entry name" value="crotonase-like"/>
    <property type="match status" value="1"/>
</dbReference>
<dbReference type="Pfam" id="PF00378">
    <property type="entry name" value="ECH_1"/>
    <property type="match status" value="1"/>
</dbReference>
<reference evidence="1" key="1">
    <citation type="submission" date="2024-05" db="EMBL/GenBank/DDBJ databases">
        <title>Metabacillus sp. nov., isolated from the rhizosphere soil of tomato plants.</title>
        <authorList>
            <person name="Ma R."/>
        </authorList>
    </citation>
    <scope>NUCLEOTIDE SEQUENCE</scope>
    <source>
        <strain evidence="1">DBTR6</strain>
    </source>
</reference>
<dbReference type="RefSeq" id="WP_224138898.1">
    <property type="nucleotide sequence ID" value="NZ_JAIQUM010000017.1"/>
</dbReference>